<comment type="caution">
    <text evidence="1">The sequence shown here is derived from an EMBL/GenBank/DDBJ whole genome shotgun (WGS) entry which is preliminary data.</text>
</comment>
<dbReference type="EMBL" id="JBIBDZ010000001">
    <property type="protein sequence ID" value="MFF5917313.1"/>
    <property type="molecule type" value="Genomic_DNA"/>
</dbReference>
<gene>
    <name evidence="1" type="ORF">ACFY8C_03040</name>
</gene>
<sequence>MQPLPEVGDLVRDTATGRVGFYVGNASGSVPGSISGRCLIRPVHGGAEWEAEPADVQPATPLRELRARAAEINARSRRGLS</sequence>
<organism evidence="1 2">
    <name type="scientific">Streptomyces flavochromogenes</name>
    <dbReference type="NCBI Taxonomy" id="68199"/>
    <lineage>
        <taxon>Bacteria</taxon>
        <taxon>Bacillati</taxon>
        <taxon>Actinomycetota</taxon>
        <taxon>Actinomycetes</taxon>
        <taxon>Kitasatosporales</taxon>
        <taxon>Streptomycetaceae</taxon>
        <taxon>Streptomyces</taxon>
    </lineage>
</organism>
<name>A0ABW6XIK2_9ACTN</name>
<dbReference type="Proteomes" id="UP001602370">
    <property type="component" value="Unassembled WGS sequence"/>
</dbReference>
<reference evidence="1 2" key="1">
    <citation type="submission" date="2024-10" db="EMBL/GenBank/DDBJ databases">
        <title>The Natural Products Discovery Center: Release of the First 8490 Sequenced Strains for Exploring Actinobacteria Biosynthetic Diversity.</title>
        <authorList>
            <person name="Kalkreuter E."/>
            <person name="Kautsar S.A."/>
            <person name="Yang D."/>
            <person name="Bader C.D."/>
            <person name="Teijaro C.N."/>
            <person name="Fluegel L."/>
            <person name="Davis C.M."/>
            <person name="Simpson J.R."/>
            <person name="Lauterbach L."/>
            <person name="Steele A.D."/>
            <person name="Gui C."/>
            <person name="Meng S."/>
            <person name="Li G."/>
            <person name="Viehrig K."/>
            <person name="Ye F."/>
            <person name="Su P."/>
            <person name="Kiefer A.F."/>
            <person name="Nichols A."/>
            <person name="Cepeda A.J."/>
            <person name="Yan W."/>
            <person name="Fan B."/>
            <person name="Jiang Y."/>
            <person name="Adhikari A."/>
            <person name="Zheng C.-J."/>
            <person name="Schuster L."/>
            <person name="Cowan T.M."/>
            <person name="Smanski M.J."/>
            <person name="Chevrette M.G."/>
            <person name="De Carvalho L.P.S."/>
            <person name="Shen B."/>
        </authorList>
    </citation>
    <scope>NUCLEOTIDE SEQUENCE [LARGE SCALE GENOMIC DNA]</scope>
    <source>
        <strain evidence="1 2">NPDC012605</strain>
    </source>
</reference>
<keyword evidence="2" id="KW-1185">Reference proteome</keyword>
<dbReference type="RefSeq" id="WP_030321767.1">
    <property type="nucleotide sequence ID" value="NZ_JBIBDZ010000001.1"/>
</dbReference>
<evidence type="ECO:0000313" key="2">
    <source>
        <dbReference type="Proteomes" id="UP001602370"/>
    </source>
</evidence>
<proteinExistence type="predicted"/>
<evidence type="ECO:0000313" key="1">
    <source>
        <dbReference type="EMBL" id="MFF5917313.1"/>
    </source>
</evidence>
<protein>
    <submittedName>
        <fullName evidence="1">Uncharacterized protein</fullName>
    </submittedName>
</protein>
<accession>A0ABW6XIK2</accession>